<sequence>MAVASVEPLARCRARWSVVLAVLTAVVLGQLAGPPVASAVPGTPVSYVDHTYSASVTRPSQDKPQSKLWYLDGSWWALMVNAGGSLVHIHELMPDHTWRNTGTQVDARVNSTGDALWSARDGKLYVASRATGSNLQVNAFTYDSASRSWTVAPGFPITLNSGGGSESATIDQDSLGRLWVTYTRATRVWVAHSNGPGGTSWTAGFQPAVPDTVISADDLSALISFGDSIGLMWSDQESGAMRFAVHRDNEPDGVWRVEDALAGPLTADDHINLKQLVGDPQGRVFAAVKTSADLANPVDPAAPLVGVLTRTPGPDGAGTWSFVSAGTVADRMTRPIIMVDATNQLLYFFATAPTGGGDVYYKQSPLGAQSFPPGRGQRFVDVAAAVDNATGAKDPVTDQTGLVVLASADSIRSYVHAEIGVAGGTSDVTPPSASTSPGASATDVAVGVSVTATFTEPVQGVSDATFVLRGPDDQVVPATVSQGTGNQWVLDPATDLSAATAYTATLTGGPDGIRDLAGNPLSPDPLTWSFTTGTPDTTAPTAVTVPAAGATGVAVGANITATFDEPVQGVSGTTFTLLNAATRGAVSAAVTYDPNTRVATLNPAADLARGTAYTATLTGGPAAIRDAAGNPLPTTTWNFTTGGGDTVAPTVRTRSPADGATAVAPTVNVTATFSEAVLGVDTASFTLTDPSGAVVSATVSRNGTTNQWVLDPAVDLAPDTRFTAALTGGPAAVRDAAGNALASQTWSFLTGPAPRVSARSPGTNATGVRLAANVTATFSEPVQNVTAATFSLRNTTSGEVVTAAVSRNGTTNQWVLDPDAPLAPSTQYTVTVTGGGGGITDLAGNPLASSPVTWSFTTGTT</sequence>
<dbReference type="Gene3D" id="2.60.40.1220">
    <property type="match status" value="4"/>
</dbReference>
<dbReference type="InterPro" id="IPR014755">
    <property type="entry name" value="Cu-Rt/internalin_Ig-like"/>
</dbReference>
<keyword evidence="1" id="KW-0732">Signal</keyword>
<feature type="domain" description="SbsA Ig-like" evidence="2">
    <location>
        <begin position="536"/>
        <end position="641"/>
    </location>
</feature>
<dbReference type="Proteomes" id="UP000199416">
    <property type="component" value="Unassembled WGS sequence"/>
</dbReference>
<dbReference type="InterPro" id="IPR032812">
    <property type="entry name" value="SbsA_Ig"/>
</dbReference>
<evidence type="ECO:0000313" key="3">
    <source>
        <dbReference type="EMBL" id="SDC16956.1"/>
    </source>
</evidence>
<gene>
    <name evidence="3" type="ORF">SAMN05660690_0787</name>
</gene>
<evidence type="ECO:0000313" key="4">
    <source>
        <dbReference type="Proteomes" id="UP000199416"/>
    </source>
</evidence>
<feature type="domain" description="SbsA Ig-like" evidence="2">
    <location>
        <begin position="753"/>
        <end position="858"/>
    </location>
</feature>
<keyword evidence="4" id="KW-1185">Reference proteome</keyword>
<dbReference type="Pfam" id="PF13205">
    <property type="entry name" value="Big_5"/>
    <property type="match status" value="4"/>
</dbReference>
<name>A0A1G6JG99_9ACTN</name>
<accession>A0A1G6JG99</accession>
<dbReference type="STRING" id="1190417.SAMN05660690_0787"/>
<organism evidence="3 4">
    <name type="scientific">Geodermatophilus telluris</name>
    <dbReference type="NCBI Taxonomy" id="1190417"/>
    <lineage>
        <taxon>Bacteria</taxon>
        <taxon>Bacillati</taxon>
        <taxon>Actinomycetota</taxon>
        <taxon>Actinomycetes</taxon>
        <taxon>Geodermatophilales</taxon>
        <taxon>Geodermatophilaceae</taxon>
        <taxon>Geodermatophilus</taxon>
    </lineage>
</organism>
<dbReference type="AlphaFoldDB" id="A0A1G6JG99"/>
<evidence type="ECO:0000259" key="2">
    <source>
        <dbReference type="Pfam" id="PF13205"/>
    </source>
</evidence>
<protein>
    <submittedName>
        <fullName evidence="3">Ig-like domain-containing protein</fullName>
    </submittedName>
</protein>
<feature type="domain" description="SbsA Ig-like" evidence="2">
    <location>
        <begin position="427"/>
        <end position="532"/>
    </location>
</feature>
<evidence type="ECO:0000256" key="1">
    <source>
        <dbReference type="ARBA" id="ARBA00022729"/>
    </source>
</evidence>
<feature type="domain" description="SbsA Ig-like" evidence="2">
    <location>
        <begin position="645"/>
        <end position="750"/>
    </location>
</feature>
<dbReference type="EMBL" id="FMZF01000001">
    <property type="protein sequence ID" value="SDC16956.1"/>
    <property type="molecule type" value="Genomic_DNA"/>
</dbReference>
<reference evidence="4" key="1">
    <citation type="submission" date="2016-10" db="EMBL/GenBank/DDBJ databases">
        <authorList>
            <person name="Varghese N."/>
            <person name="Submissions S."/>
        </authorList>
    </citation>
    <scope>NUCLEOTIDE SEQUENCE [LARGE SCALE GENOMIC DNA]</scope>
    <source>
        <strain evidence="4">DSM 45421</strain>
    </source>
</reference>
<proteinExistence type="predicted"/>